<accession>A0ABW5RPK1</accession>
<dbReference type="Proteomes" id="UP001597506">
    <property type="component" value="Unassembled WGS sequence"/>
</dbReference>
<protein>
    <recommendedName>
        <fullName evidence="3">Fur-regulated basic protein FbpA</fullName>
    </recommendedName>
</protein>
<keyword evidence="2" id="KW-1185">Reference proteome</keyword>
<reference evidence="2" key="1">
    <citation type="journal article" date="2019" name="Int. J. Syst. Evol. Microbiol.">
        <title>The Global Catalogue of Microorganisms (GCM) 10K type strain sequencing project: providing services to taxonomists for standard genome sequencing and annotation.</title>
        <authorList>
            <consortium name="The Broad Institute Genomics Platform"/>
            <consortium name="The Broad Institute Genome Sequencing Center for Infectious Disease"/>
            <person name="Wu L."/>
            <person name="Ma J."/>
        </authorList>
    </citation>
    <scope>NUCLEOTIDE SEQUENCE [LARGE SCALE GENOMIC DNA]</scope>
    <source>
        <strain evidence="2">KCTC 3913</strain>
    </source>
</reference>
<sequence>MQNKYLVDCLKYGVEKDGIYVAPSIAKIIKTIIELRKKESQE</sequence>
<gene>
    <name evidence="1" type="ORF">ACFSUL_06565</name>
</gene>
<evidence type="ECO:0008006" key="3">
    <source>
        <dbReference type="Google" id="ProtNLM"/>
    </source>
</evidence>
<evidence type="ECO:0000313" key="1">
    <source>
        <dbReference type="EMBL" id="MFD2680414.1"/>
    </source>
</evidence>
<dbReference type="EMBL" id="JBHUMF010000015">
    <property type="protein sequence ID" value="MFD2680414.1"/>
    <property type="molecule type" value="Genomic_DNA"/>
</dbReference>
<dbReference type="RefSeq" id="WP_377933799.1">
    <property type="nucleotide sequence ID" value="NZ_JBHUMF010000015.1"/>
</dbReference>
<organism evidence="1 2">
    <name type="scientific">Bacillus seohaeanensis</name>
    <dbReference type="NCBI Taxonomy" id="284580"/>
    <lineage>
        <taxon>Bacteria</taxon>
        <taxon>Bacillati</taxon>
        <taxon>Bacillota</taxon>
        <taxon>Bacilli</taxon>
        <taxon>Bacillales</taxon>
        <taxon>Bacillaceae</taxon>
        <taxon>Bacillus</taxon>
    </lineage>
</organism>
<proteinExistence type="predicted"/>
<name>A0ABW5RPK1_9BACI</name>
<comment type="caution">
    <text evidence="1">The sequence shown here is derived from an EMBL/GenBank/DDBJ whole genome shotgun (WGS) entry which is preliminary data.</text>
</comment>
<evidence type="ECO:0000313" key="2">
    <source>
        <dbReference type="Proteomes" id="UP001597506"/>
    </source>
</evidence>